<evidence type="ECO:0000256" key="4">
    <source>
        <dbReference type="ARBA" id="ARBA00022840"/>
    </source>
</evidence>
<dbReference type="PANTHER" id="PTHR48013:SF15">
    <property type="entry name" value="DUAL SPECIFICITY MITOGEN-ACTIVATED PROTEIN KINASE KINASE 4"/>
    <property type="match status" value="1"/>
</dbReference>
<name>A0A914DF25_9BILA</name>
<dbReference type="SUPFAM" id="SSF56112">
    <property type="entry name" value="Protein kinase-like (PK-like)"/>
    <property type="match status" value="1"/>
</dbReference>
<reference evidence="11" key="1">
    <citation type="submission" date="2022-11" db="UniProtKB">
        <authorList>
            <consortium name="WormBaseParasite"/>
        </authorList>
    </citation>
    <scope>IDENTIFICATION</scope>
</reference>
<dbReference type="InterPro" id="IPR011009">
    <property type="entry name" value="Kinase-like_dom_sf"/>
</dbReference>
<dbReference type="PROSITE" id="PS00108">
    <property type="entry name" value="PROTEIN_KINASE_ST"/>
    <property type="match status" value="1"/>
</dbReference>
<keyword evidence="4 7" id="KW-0067">ATP-binding</keyword>
<dbReference type="GO" id="GO:0004674">
    <property type="term" value="F:protein serine/threonine kinase activity"/>
    <property type="evidence" value="ECO:0007669"/>
    <property type="project" value="UniProtKB-KW"/>
</dbReference>
<dbReference type="InterPro" id="IPR008271">
    <property type="entry name" value="Ser/Thr_kinase_AS"/>
</dbReference>
<evidence type="ECO:0000313" key="11">
    <source>
        <dbReference type="WBParaSite" id="ACRNAN_scaffold2513.g29742.t1"/>
    </source>
</evidence>
<evidence type="ECO:0000256" key="2">
    <source>
        <dbReference type="ARBA" id="ARBA00022741"/>
    </source>
</evidence>
<keyword evidence="3" id="KW-0418">Kinase</keyword>
<protein>
    <recommendedName>
        <fullName evidence="6">mitogen-activated protein kinase kinase</fullName>
        <ecNumber evidence="6">2.7.12.2</ecNumber>
    </recommendedName>
</protein>
<dbReference type="InterPro" id="IPR017441">
    <property type="entry name" value="Protein_kinase_ATP_BS"/>
</dbReference>
<dbReference type="SMART" id="SM00220">
    <property type="entry name" value="S_TKc"/>
    <property type="match status" value="1"/>
</dbReference>
<keyword evidence="1" id="KW-0808">Transferase</keyword>
<evidence type="ECO:0000256" key="3">
    <source>
        <dbReference type="ARBA" id="ARBA00022777"/>
    </source>
</evidence>
<dbReference type="Gene3D" id="3.30.200.20">
    <property type="entry name" value="Phosphorylase Kinase, domain 1"/>
    <property type="match status" value="1"/>
</dbReference>
<dbReference type="GO" id="GO:0004708">
    <property type="term" value="F:MAP kinase kinase activity"/>
    <property type="evidence" value="ECO:0007669"/>
    <property type="project" value="UniProtKB-EC"/>
</dbReference>
<evidence type="ECO:0000256" key="1">
    <source>
        <dbReference type="ARBA" id="ARBA00022679"/>
    </source>
</evidence>
<keyword evidence="2 7" id="KW-0547">Nucleotide-binding</keyword>
<feature type="domain" description="Protein kinase" evidence="9">
    <location>
        <begin position="31"/>
        <end position="310"/>
    </location>
</feature>
<accession>A0A914DF25</accession>
<evidence type="ECO:0000313" key="10">
    <source>
        <dbReference type="Proteomes" id="UP000887540"/>
    </source>
</evidence>
<dbReference type="Pfam" id="PF00069">
    <property type="entry name" value="Pkinase"/>
    <property type="match status" value="1"/>
</dbReference>
<feature type="binding site" evidence="7">
    <location>
        <position position="60"/>
    </location>
    <ligand>
        <name>ATP</name>
        <dbReference type="ChEBI" id="CHEBI:30616"/>
    </ligand>
</feature>
<evidence type="ECO:0000256" key="7">
    <source>
        <dbReference type="PROSITE-ProRule" id="PRU10141"/>
    </source>
</evidence>
<comment type="similarity">
    <text evidence="5">Belongs to the protein kinase superfamily. STE Ser/Thr protein kinase family. MAP kinase kinase subfamily.</text>
</comment>
<dbReference type="PANTHER" id="PTHR48013">
    <property type="entry name" value="DUAL SPECIFICITY MITOGEN-ACTIVATED PROTEIN KINASE KINASE 5-RELATED"/>
    <property type="match status" value="1"/>
</dbReference>
<dbReference type="PROSITE" id="PS00107">
    <property type="entry name" value="PROTEIN_KINASE_ATP"/>
    <property type="match status" value="1"/>
</dbReference>
<sequence>MKTMEEDEFQPNLLKFDDNSSSIKCSPNDFLLNGEILGRGGYGFVLKAMHVPSGNNVAMKFQKLTYDEPSIKVERTKKYQTLEKEIRGLRLTHSPYVTQYFGSMIVGRDVILCMELMDFTAFKLYKDVKMSLQDPTVRFDEQALAIIAASVINALVDLKRTHHFIHRDIKPLNILLNFNGEVKLTDLGLIFEDHSIARCEPFGTSLYLAPEIIEQMSCKEIDGRYRVEINSKSDLWSLGITLVEIARFSQPYTHCKLIKDVYYSISMKESPVLTSEDGYSVETIQLINNCLIKDERRRPSLEEISEIDLIQKYGDFESNKAYMKNFICKYVHMYNGIEEDSVGSDSSDSSIIEETIQQWKNDSLVNFMSFDNIVACH</sequence>
<evidence type="ECO:0000256" key="6">
    <source>
        <dbReference type="ARBA" id="ARBA00038999"/>
    </source>
</evidence>
<dbReference type="GO" id="GO:0005524">
    <property type="term" value="F:ATP binding"/>
    <property type="evidence" value="ECO:0007669"/>
    <property type="project" value="UniProtKB-UniRule"/>
</dbReference>
<keyword evidence="8" id="KW-0723">Serine/threonine-protein kinase</keyword>
<organism evidence="10 11">
    <name type="scientific">Acrobeloides nanus</name>
    <dbReference type="NCBI Taxonomy" id="290746"/>
    <lineage>
        <taxon>Eukaryota</taxon>
        <taxon>Metazoa</taxon>
        <taxon>Ecdysozoa</taxon>
        <taxon>Nematoda</taxon>
        <taxon>Chromadorea</taxon>
        <taxon>Rhabditida</taxon>
        <taxon>Tylenchina</taxon>
        <taxon>Cephalobomorpha</taxon>
        <taxon>Cephaloboidea</taxon>
        <taxon>Cephalobidae</taxon>
        <taxon>Acrobeloides</taxon>
    </lineage>
</organism>
<dbReference type="WBParaSite" id="ACRNAN_scaffold2513.g29742.t1">
    <property type="protein sequence ID" value="ACRNAN_scaffold2513.g29742.t1"/>
    <property type="gene ID" value="ACRNAN_scaffold2513.g29742"/>
</dbReference>
<evidence type="ECO:0000256" key="5">
    <source>
        <dbReference type="ARBA" id="ARBA00038035"/>
    </source>
</evidence>
<dbReference type="Proteomes" id="UP000887540">
    <property type="component" value="Unplaced"/>
</dbReference>
<proteinExistence type="inferred from homology"/>
<evidence type="ECO:0000259" key="9">
    <source>
        <dbReference type="PROSITE" id="PS50011"/>
    </source>
</evidence>
<dbReference type="PROSITE" id="PS50011">
    <property type="entry name" value="PROTEIN_KINASE_DOM"/>
    <property type="match status" value="1"/>
</dbReference>
<dbReference type="InterPro" id="IPR000719">
    <property type="entry name" value="Prot_kinase_dom"/>
</dbReference>
<evidence type="ECO:0000256" key="8">
    <source>
        <dbReference type="RuleBase" id="RU000304"/>
    </source>
</evidence>
<dbReference type="Gene3D" id="1.10.510.10">
    <property type="entry name" value="Transferase(Phosphotransferase) domain 1"/>
    <property type="match status" value="1"/>
</dbReference>
<dbReference type="EC" id="2.7.12.2" evidence="6"/>
<dbReference type="AlphaFoldDB" id="A0A914DF25"/>
<keyword evidence="10" id="KW-1185">Reference proteome</keyword>